<keyword evidence="2" id="KW-0472">Membrane</keyword>
<keyword evidence="2" id="KW-0812">Transmembrane</keyword>
<dbReference type="CDD" id="cd12797">
    <property type="entry name" value="M23_peptidase"/>
    <property type="match status" value="1"/>
</dbReference>
<dbReference type="EMBL" id="DXCC01000015">
    <property type="protein sequence ID" value="HIZ15227.1"/>
    <property type="molecule type" value="Genomic_DNA"/>
</dbReference>
<comment type="caution">
    <text evidence="4">The sequence shown here is derived from an EMBL/GenBank/DDBJ whole genome shotgun (WGS) entry which is preliminary data.</text>
</comment>
<reference evidence="4" key="2">
    <citation type="submission" date="2021-04" db="EMBL/GenBank/DDBJ databases">
        <authorList>
            <person name="Gilroy R."/>
        </authorList>
    </citation>
    <scope>NUCLEOTIDE SEQUENCE</scope>
    <source>
        <strain evidence="4">ChiHjej11B10-19426</strain>
    </source>
</reference>
<evidence type="ECO:0000313" key="5">
    <source>
        <dbReference type="Proteomes" id="UP000824014"/>
    </source>
</evidence>
<accession>A0A9D2IM41</accession>
<dbReference type="InterPro" id="IPR011055">
    <property type="entry name" value="Dup_hybrid_motif"/>
</dbReference>
<evidence type="ECO:0000259" key="3">
    <source>
        <dbReference type="Pfam" id="PF01551"/>
    </source>
</evidence>
<evidence type="ECO:0000313" key="4">
    <source>
        <dbReference type="EMBL" id="HIZ15227.1"/>
    </source>
</evidence>
<dbReference type="AlphaFoldDB" id="A0A9D2IM41"/>
<evidence type="ECO:0000256" key="1">
    <source>
        <dbReference type="ARBA" id="ARBA00022729"/>
    </source>
</evidence>
<feature type="transmembrane region" description="Helical" evidence="2">
    <location>
        <begin position="51"/>
        <end position="73"/>
    </location>
</feature>
<protein>
    <submittedName>
        <fullName evidence="4">M23 family metallopeptidase</fullName>
    </submittedName>
</protein>
<organism evidence="4 5">
    <name type="scientific">Candidatus Tidjanibacter faecipullorum</name>
    <dbReference type="NCBI Taxonomy" id="2838766"/>
    <lineage>
        <taxon>Bacteria</taxon>
        <taxon>Pseudomonadati</taxon>
        <taxon>Bacteroidota</taxon>
        <taxon>Bacteroidia</taxon>
        <taxon>Bacteroidales</taxon>
        <taxon>Rikenellaceae</taxon>
        <taxon>Tidjanibacter</taxon>
    </lineage>
</organism>
<evidence type="ECO:0000256" key="2">
    <source>
        <dbReference type="SAM" id="Phobius"/>
    </source>
</evidence>
<name>A0A9D2IM41_9BACT</name>
<proteinExistence type="predicted"/>
<feature type="domain" description="M23ase beta-sheet core" evidence="3">
    <location>
        <begin position="197"/>
        <end position="290"/>
    </location>
</feature>
<keyword evidence="1" id="KW-0732">Signal</keyword>
<dbReference type="GO" id="GO:0004222">
    <property type="term" value="F:metalloendopeptidase activity"/>
    <property type="evidence" value="ECO:0007669"/>
    <property type="project" value="TreeGrafter"/>
</dbReference>
<dbReference type="Pfam" id="PF01551">
    <property type="entry name" value="Peptidase_M23"/>
    <property type="match status" value="1"/>
</dbReference>
<keyword evidence="2" id="KW-1133">Transmembrane helix</keyword>
<gene>
    <name evidence="4" type="ORF">H9816_04885</name>
</gene>
<dbReference type="InterPro" id="IPR016047">
    <property type="entry name" value="M23ase_b-sheet_dom"/>
</dbReference>
<dbReference type="PANTHER" id="PTHR21666">
    <property type="entry name" value="PEPTIDASE-RELATED"/>
    <property type="match status" value="1"/>
</dbReference>
<sequence length="297" mass="32739">MKNPEGTDQKKRGGLRYWFRHFDEKHRVSVRSRRENEEVWHFYISPLRATLAALGLLIVLFAVVVTAVVYTPVLDKLPGYPGRQARALLMENLDRLDSMEQDVRIMQRYANDVSLILAGEVPPVSVGRSVDTMTHDRALVPPSAADSLLRAQLEGPGRYALNVAGAEAGGEAVSRREFASPVRGRITETFDPLHGMYGVEVEPDGAQQVLAVLAGTVVVDQWTPSDGNVIAIQHADGYLSCYKHVGESLRRTGDRVQAGEALGYIGSESDPHAGEDFVFELWIDGAPADPQNYIIFQ</sequence>
<dbReference type="SUPFAM" id="SSF51261">
    <property type="entry name" value="Duplicated hybrid motif"/>
    <property type="match status" value="1"/>
</dbReference>
<dbReference type="Gene3D" id="2.70.70.10">
    <property type="entry name" value="Glucose Permease (Domain IIA)"/>
    <property type="match status" value="1"/>
</dbReference>
<dbReference type="PANTHER" id="PTHR21666:SF289">
    <property type="entry name" value="L-ALA--D-GLU ENDOPEPTIDASE"/>
    <property type="match status" value="1"/>
</dbReference>
<reference evidence="4" key="1">
    <citation type="journal article" date="2021" name="PeerJ">
        <title>Extensive microbial diversity within the chicken gut microbiome revealed by metagenomics and culture.</title>
        <authorList>
            <person name="Gilroy R."/>
            <person name="Ravi A."/>
            <person name="Getino M."/>
            <person name="Pursley I."/>
            <person name="Horton D.L."/>
            <person name="Alikhan N.F."/>
            <person name="Baker D."/>
            <person name="Gharbi K."/>
            <person name="Hall N."/>
            <person name="Watson M."/>
            <person name="Adriaenssens E.M."/>
            <person name="Foster-Nyarko E."/>
            <person name="Jarju S."/>
            <person name="Secka A."/>
            <person name="Antonio M."/>
            <person name="Oren A."/>
            <person name="Chaudhuri R.R."/>
            <person name="La Ragione R."/>
            <person name="Hildebrand F."/>
            <person name="Pallen M.J."/>
        </authorList>
    </citation>
    <scope>NUCLEOTIDE SEQUENCE</scope>
    <source>
        <strain evidence="4">ChiHjej11B10-19426</strain>
    </source>
</reference>
<dbReference type="InterPro" id="IPR050570">
    <property type="entry name" value="Cell_wall_metabolism_enzyme"/>
</dbReference>
<dbReference type="Proteomes" id="UP000824014">
    <property type="component" value="Unassembled WGS sequence"/>
</dbReference>